<sequence length="40" mass="4531">MTDTDTVYLDEEPSEDYVQYLRDESDIKVVIWPGGAVALP</sequence>
<dbReference type="Proteomes" id="UP001052739">
    <property type="component" value="Unassembled WGS sequence"/>
</dbReference>
<name>A0ABQ3PJG9_9ACTN</name>
<gene>
    <name evidence="1" type="ORF">Shyd_65440</name>
</gene>
<evidence type="ECO:0000313" key="1">
    <source>
        <dbReference type="EMBL" id="GHI25173.1"/>
    </source>
</evidence>
<protein>
    <submittedName>
        <fullName evidence="1">Uncharacterized protein</fullName>
    </submittedName>
</protein>
<dbReference type="EMBL" id="BNDW01000068">
    <property type="protein sequence ID" value="GHI25173.1"/>
    <property type="molecule type" value="Genomic_DNA"/>
</dbReference>
<evidence type="ECO:0000313" key="2">
    <source>
        <dbReference type="Proteomes" id="UP001052739"/>
    </source>
</evidence>
<keyword evidence="2" id="KW-1185">Reference proteome</keyword>
<organism evidence="1 2">
    <name type="scientific">Streptomyces hydrogenans</name>
    <dbReference type="NCBI Taxonomy" id="1873719"/>
    <lineage>
        <taxon>Bacteria</taxon>
        <taxon>Bacillati</taxon>
        <taxon>Actinomycetota</taxon>
        <taxon>Actinomycetes</taxon>
        <taxon>Kitasatosporales</taxon>
        <taxon>Streptomycetaceae</taxon>
        <taxon>Streptomyces</taxon>
    </lineage>
</organism>
<dbReference type="RefSeq" id="WP_264202481.1">
    <property type="nucleotide sequence ID" value="NZ_BNBS01000020.1"/>
</dbReference>
<proteinExistence type="predicted"/>
<comment type="caution">
    <text evidence="1">The sequence shown here is derived from an EMBL/GenBank/DDBJ whole genome shotgun (WGS) entry which is preliminary data.</text>
</comment>
<reference evidence="1" key="1">
    <citation type="submission" date="2024-05" db="EMBL/GenBank/DDBJ databases">
        <title>Whole genome shotgun sequence of Streptomyces hydrogenans NBRC 13475.</title>
        <authorList>
            <person name="Komaki H."/>
            <person name="Tamura T."/>
        </authorList>
    </citation>
    <scope>NUCLEOTIDE SEQUENCE</scope>
    <source>
        <strain evidence="1">NBRC 13475</strain>
    </source>
</reference>
<accession>A0ABQ3PJG9</accession>